<keyword evidence="3" id="KW-0677">Repeat</keyword>
<dbReference type="PANTHER" id="PTHR46393:SF7">
    <property type="entry name" value="COMPLEMENT C2"/>
    <property type="match status" value="1"/>
</dbReference>
<keyword evidence="4" id="KW-1015">Disulfide bond</keyword>
<keyword evidence="5" id="KW-0325">Glycoprotein</keyword>
<accession>A0ABY7EMV3</accession>
<keyword evidence="9" id="KW-1185">Reference proteome</keyword>
<dbReference type="EMBL" id="CP111017">
    <property type="protein sequence ID" value="WAR08516.1"/>
    <property type="molecule type" value="Genomic_DNA"/>
</dbReference>
<dbReference type="InterPro" id="IPR035976">
    <property type="entry name" value="Sushi/SCR/CCP_sf"/>
</dbReference>
<evidence type="ECO:0000256" key="3">
    <source>
        <dbReference type="ARBA" id="ARBA00022737"/>
    </source>
</evidence>
<evidence type="ECO:0000256" key="1">
    <source>
        <dbReference type="ARBA" id="ARBA00022659"/>
    </source>
</evidence>
<sequence length="193" mass="19584">MKACTSSTGECAAHTNTACNEGGTNKCECFAGCIAATDNNACTFACGSATAMTDVTITSISLTSIIITCNPGFEMVSCVDGGGSYTLSDTATRYCVSGTGWVGSGPTCDASLIDCGSPSEPENGFVFAVTTTVGSTALYSCEIGNELVGDSTRTCGASGWGYSEPFCEESSADALVFSTWSAVASTIFVLAMF</sequence>
<feature type="domain" description="Sushi" evidence="7">
    <location>
        <begin position="113"/>
        <end position="169"/>
    </location>
</feature>
<organism evidence="8 9">
    <name type="scientific">Mya arenaria</name>
    <name type="common">Soft-shell clam</name>
    <dbReference type="NCBI Taxonomy" id="6604"/>
    <lineage>
        <taxon>Eukaryota</taxon>
        <taxon>Metazoa</taxon>
        <taxon>Spiralia</taxon>
        <taxon>Lophotrochozoa</taxon>
        <taxon>Mollusca</taxon>
        <taxon>Bivalvia</taxon>
        <taxon>Autobranchia</taxon>
        <taxon>Heteroconchia</taxon>
        <taxon>Euheterodonta</taxon>
        <taxon>Imparidentia</taxon>
        <taxon>Neoheterodontei</taxon>
        <taxon>Myida</taxon>
        <taxon>Myoidea</taxon>
        <taxon>Myidae</taxon>
        <taxon>Mya</taxon>
    </lineage>
</organism>
<dbReference type="CDD" id="cd00033">
    <property type="entry name" value="CCP"/>
    <property type="match status" value="1"/>
</dbReference>
<proteinExistence type="predicted"/>
<dbReference type="PROSITE" id="PS50923">
    <property type="entry name" value="SUSHI"/>
    <property type="match status" value="1"/>
</dbReference>
<evidence type="ECO:0000256" key="4">
    <source>
        <dbReference type="ARBA" id="ARBA00023157"/>
    </source>
</evidence>
<dbReference type="Gene3D" id="2.10.70.10">
    <property type="entry name" value="Complement Module, domain 1"/>
    <property type="match status" value="1"/>
</dbReference>
<reference evidence="8" key="1">
    <citation type="submission" date="2022-11" db="EMBL/GenBank/DDBJ databases">
        <title>Centuries of genome instability and evolution in soft-shell clam transmissible cancer (bioRxiv).</title>
        <authorList>
            <person name="Hart S.F.M."/>
            <person name="Yonemitsu M.A."/>
            <person name="Giersch R.M."/>
            <person name="Beal B.F."/>
            <person name="Arriagada G."/>
            <person name="Davis B.W."/>
            <person name="Ostrander E.A."/>
            <person name="Goff S.P."/>
            <person name="Metzger M.J."/>
        </authorList>
    </citation>
    <scope>NUCLEOTIDE SEQUENCE</scope>
    <source>
        <strain evidence="8">MELC-2E11</strain>
        <tissue evidence="8">Siphon/mantle</tissue>
    </source>
</reference>
<evidence type="ECO:0000256" key="5">
    <source>
        <dbReference type="ARBA" id="ARBA00023180"/>
    </source>
</evidence>
<dbReference type="Proteomes" id="UP001164746">
    <property type="component" value="Chromosome 6"/>
</dbReference>
<gene>
    <name evidence="8" type="ORF">MAR_018474</name>
</gene>
<keyword evidence="2" id="KW-0732">Signal</keyword>
<evidence type="ECO:0000313" key="9">
    <source>
        <dbReference type="Proteomes" id="UP001164746"/>
    </source>
</evidence>
<evidence type="ECO:0000313" key="8">
    <source>
        <dbReference type="EMBL" id="WAR08516.1"/>
    </source>
</evidence>
<dbReference type="SMART" id="SM00032">
    <property type="entry name" value="CCP"/>
    <property type="match status" value="2"/>
</dbReference>
<comment type="caution">
    <text evidence="6">Lacks conserved residue(s) required for the propagation of feature annotation.</text>
</comment>
<name>A0ABY7EMV3_MYAAR</name>
<dbReference type="Pfam" id="PF00084">
    <property type="entry name" value="Sushi"/>
    <property type="match status" value="1"/>
</dbReference>
<dbReference type="PANTHER" id="PTHR46393">
    <property type="entry name" value="SUSHI DOMAIN-CONTAINING PROTEIN"/>
    <property type="match status" value="1"/>
</dbReference>
<dbReference type="SUPFAM" id="SSF57535">
    <property type="entry name" value="Complement control module/SCR domain"/>
    <property type="match status" value="1"/>
</dbReference>
<dbReference type="InterPro" id="IPR000436">
    <property type="entry name" value="Sushi_SCR_CCP_dom"/>
</dbReference>
<protein>
    <submittedName>
        <fullName evidence="8">LEV9-like protein</fullName>
    </submittedName>
</protein>
<evidence type="ECO:0000256" key="2">
    <source>
        <dbReference type="ARBA" id="ARBA00022729"/>
    </source>
</evidence>
<evidence type="ECO:0000259" key="7">
    <source>
        <dbReference type="PROSITE" id="PS50923"/>
    </source>
</evidence>
<keyword evidence="1 6" id="KW-0768">Sushi</keyword>
<evidence type="ECO:0000256" key="6">
    <source>
        <dbReference type="PROSITE-ProRule" id="PRU00302"/>
    </source>
</evidence>